<dbReference type="eggNOG" id="COG2207">
    <property type="taxonomic scope" value="Bacteria"/>
</dbReference>
<accession>Q0AQ58</accession>
<dbReference type="SUPFAM" id="SSF46689">
    <property type="entry name" value="Homeodomain-like"/>
    <property type="match status" value="1"/>
</dbReference>
<dbReference type="HOGENOM" id="CLU_062011_0_0_5"/>
<dbReference type="InterPro" id="IPR009057">
    <property type="entry name" value="Homeodomain-like_sf"/>
</dbReference>
<feature type="transmembrane region" description="Helical" evidence="4">
    <location>
        <begin position="126"/>
        <end position="146"/>
    </location>
</feature>
<dbReference type="KEGG" id="mmr:Mmar10_1287"/>
<evidence type="ECO:0000313" key="7">
    <source>
        <dbReference type="Proteomes" id="UP000001964"/>
    </source>
</evidence>
<evidence type="ECO:0000256" key="1">
    <source>
        <dbReference type="ARBA" id="ARBA00023015"/>
    </source>
</evidence>
<evidence type="ECO:0000256" key="2">
    <source>
        <dbReference type="ARBA" id="ARBA00023125"/>
    </source>
</evidence>
<keyword evidence="7" id="KW-1185">Reference proteome</keyword>
<feature type="transmembrane region" description="Helical" evidence="4">
    <location>
        <begin position="166"/>
        <end position="183"/>
    </location>
</feature>
<dbReference type="InterPro" id="IPR018060">
    <property type="entry name" value="HTH_AraC"/>
</dbReference>
<reference evidence="6 7" key="1">
    <citation type="submission" date="2006-08" db="EMBL/GenBank/DDBJ databases">
        <title>Complete sequence of Maricaulis maris MCS10.</title>
        <authorList>
            <consortium name="US DOE Joint Genome Institute"/>
            <person name="Copeland A."/>
            <person name="Lucas S."/>
            <person name="Lapidus A."/>
            <person name="Barry K."/>
            <person name="Detter J.C."/>
            <person name="Glavina del Rio T."/>
            <person name="Hammon N."/>
            <person name="Israni S."/>
            <person name="Dalin E."/>
            <person name="Tice H."/>
            <person name="Pitluck S."/>
            <person name="Saunders E."/>
            <person name="Brettin T."/>
            <person name="Bruce D."/>
            <person name="Han C."/>
            <person name="Tapia R."/>
            <person name="Gilna P."/>
            <person name="Schmutz J."/>
            <person name="Larimer F."/>
            <person name="Land M."/>
            <person name="Hauser L."/>
            <person name="Kyrpides N."/>
            <person name="Mikhailova N."/>
            <person name="Viollier P."/>
            <person name="Stephens C."/>
            <person name="Richardson P."/>
        </authorList>
    </citation>
    <scope>NUCLEOTIDE SEQUENCE [LARGE SCALE GENOMIC DNA]</scope>
    <source>
        <strain evidence="6 7">MCS10</strain>
    </source>
</reference>
<dbReference type="EMBL" id="CP000449">
    <property type="protein sequence ID" value="ABI65579.1"/>
    <property type="molecule type" value="Genomic_DNA"/>
</dbReference>
<feature type="domain" description="HTH araC/xylS-type" evidence="5">
    <location>
        <begin position="242"/>
        <end position="351"/>
    </location>
</feature>
<sequence length="368" mass="39845">MLEVANAIKFAICIAAIASILIVVSRRQRSGLQIAWACFCTGLAAVMVREVFGSTPAALTPLLIVAGCASCSCIWLVARGLFRTDVRFGWPQALVVSGIFLPAVLVQLLTAASAERVFGVAGMEAITAATYGFQGMLSSTVLVLAFWEGLRGWTQSAPVAERRLRVAFLGSFGLGVGICVMLLDHGDSTRFDPALMALLQAGCAATIFLVTGFGVVWRSRNPLLAAGRQPHTSSEADKRADQELGEYIRARVEADALYLDPDLKVASLARHLREPDYRISRAITAGLGERNFNRFINRYRINHAKDLLRANPQGTGSILDVALDSGFASIGPFNRAFKESVGMTPREYRNGRIRQAARPVHLPQPASR</sequence>
<dbReference type="PROSITE" id="PS01124">
    <property type="entry name" value="HTH_ARAC_FAMILY_2"/>
    <property type="match status" value="1"/>
</dbReference>
<keyword evidence="1" id="KW-0805">Transcription regulation</keyword>
<dbReference type="Gene3D" id="1.10.10.60">
    <property type="entry name" value="Homeodomain-like"/>
    <property type="match status" value="1"/>
</dbReference>
<dbReference type="InterPro" id="IPR020449">
    <property type="entry name" value="Tscrpt_reg_AraC-type_HTH"/>
</dbReference>
<evidence type="ECO:0000256" key="4">
    <source>
        <dbReference type="SAM" id="Phobius"/>
    </source>
</evidence>
<dbReference type="PANTHER" id="PTHR43280">
    <property type="entry name" value="ARAC-FAMILY TRANSCRIPTIONAL REGULATOR"/>
    <property type="match status" value="1"/>
</dbReference>
<keyword evidence="3" id="KW-0804">Transcription</keyword>
<dbReference type="PANTHER" id="PTHR43280:SF29">
    <property type="entry name" value="ARAC-FAMILY TRANSCRIPTIONAL REGULATOR"/>
    <property type="match status" value="1"/>
</dbReference>
<dbReference type="STRING" id="394221.Mmar10_1287"/>
<evidence type="ECO:0000313" key="6">
    <source>
        <dbReference type="EMBL" id="ABI65579.1"/>
    </source>
</evidence>
<feature type="transmembrane region" description="Helical" evidence="4">
    <location>
        <begin position="31"/>
        <end position="52"/>
    </location>
</feature>
<dbReference type="Proteomes" id="UP000001964">
    <property type="component" value="Chromosome"/>
</dbReference>
<dbReference type="PRINTS" id="PR00032">
    <property type="entry name" value="HTHARAC"/>
</dbReference>
<dbReference type="GO" id="GO:0043565">
    <property type="term" value="F:sequence-specific DNA binding"/>
    <property type="evidence" value="ECO:0007669"/>
    <property type="project" value="InterPro"/>
</dbReference>
<evidence type="ECO:0000259" key="5">
    <source>
        <dbReference type="PROSITE" id="PS01124"/>
    </source>
</evidence>
<feature type="transmembrane region" description="Helical" evidence="4">
    <location>
        <begin position="58"/>
        <end position="82"/>
    </location>
</feature>
<dbReference type="PROSITE" id="PS00041">
    <property type="entry name" value="HTH_ARAC_FAMILY_1"/>
    <property type="match status" value="1"/>
</dbReference>
<dbReference type="SMART" id="SM00342">
    <property type="entry name" value="HTH_ARAC"/>
    <property type="match status" value="1"/>
</dbReference>
<dbReference type="AlphaFoldDB" id="Q0AQ58"/>
<keyword evidence="4" id="KW-0472">Membrane</keyword>
<dbReference type="Pfam" id="PF12833">
    <property type="entry name" value="HTH_18"/>
    <property type="match status" value="1"/>
</dbReference>
<feature type="transmembrane region" description="Helical" evidence="4">
    <location>
        <begin position="195"/>
        <end position="217"/>
    </location>
</feature>
<dbReference type="GO" id="GO:0003700">
    <property type="term" value="F:DNA-binding transcription factor activity"/>
    <property type="evidence" value="ECO:0007669"/>
    <property type="project" value="InterPro"/>
</dbReference>
<feature type="transmembrane region" description="Helical" evidence="4">
    <location>
        <begin position="94"/>
        <end position="114"/>
    </location>
</feature>
<feature type="transmembrane region" description="Helical" evidence="4">
    <location>
        <begin position="6"/>
        <end position="24"/>
    </location>
</feature>
<protein>
    <submittedName>
        <fullName evidence="6">Transcriptional regulator, AraC family</fullName>
    </submittedName>
</protein>
<keyword evidence="4" id="KW-1133">Transmembrane helix</keyword>
<dbReference type="OrthoDB" id="9816011at2"/>
<evidence type="ECO:0000256" key="3">
    <source>
        <dbReference type="ARBA" id="ARBA00023163"/>
    </source>
</evidence>
<proteinExistence type="predicted"/>
<keyword evidence="4" id="KW-0812">Transmembrane</keyword>
<dbReference type="RefSeq" id="WP_011643226.1">
    <property type="nucleotide sequence ID" value="NC_008347.1"/>
</dbReference>
<dbReference type="InterPro" id="IPR018062">
    <property type="entry name" value="HTH_AraC-typ_CS"/>
</dbReference>
<organism evidence="6 7">
    <name type="scientific">Maricaulis maris (strain MCS10)</name>
    <name type="common">Caulobacter maris</name>
    <dbReference type="NCBI Taxonomy" id="394221"/>
    <lineage>
        <taxon>Bacteria</taxon>
        <taxon>Pseudomonadati</taxon>
        <taxon>Pseudomonadota</taxon>
        <taxon>Alphaproteobacteria</taxon>
        <taxon>Maricaulales</taxon>
        <taxon>Maricaulaceae</taxon>
        <taxon>Maricaulis</taxon>
    </lineage>
</organism>
<name>Q0AQ58_MARMM</name>
<keyword evidence="2" id="KW-0238">DNA-binding</keyword>
<gene>
    <name evidence="6" type="ordered locus">Mmar10_1287</name>
</gene>